<gene>
    <name evidence="6" type="ORF">ENT77_08450</name>
</gene>
<sequence>MRVIVRHLSVYHSGVPVLMNVSTYFETGEITMVIGPNGSGKSTLLKALAGLVKYEGEILLPEGYESVDELTGYVFQNPETQIIGSTVFEDVIFGLENIGLPPGEIDRRANYVLELLELSNLRDSDPYYLSGGQKQRLAIASILALEPMFLLLDEVTAMLDKNGKREVLEAIVRLKNLNKGIVIATHELDLFSQIADRCIYIRDGRIVFDGQPADGIEMYKREMGAEFLYR</sequence>
<proteinExistence type="inferred from homology"/>
<dbReference type="PROSITE" id="PS50893">
    <property type="entry name" value="ABC_TRANSPORTER_2"/>
    <property type="match status" value="1"/>
</dbReference>
<reference evidence="6" key="1">
    <citation type="journal article" date="2020" name="mSystems">
        <title>Genome- and Community-Level Interaction Insights into Carbon Utilization and Element Cycling Functions of Hydrothermarchaeota in Hydrothermal Sediment.</title>
        <authorList>
            <person name="Zhou Z."/>
            <person name="Liu Y."/>
            <person name="Xu W."/>
            <person name="Pan J."/>
            <person name="Luo Z.H."/>
            <person name="Li M."/>
        </authorList>
    </citation>
    <scope>NUCLEOTIDE SEQUENCE [LARGE SCALE GENOMIC DNA]</scope>
    <source>
        <strain evidence="6">SpSt-609</strain>
    </source>
</reference>
<evidence type="ECO:0000256" key="1">
    <source>
        <dbReference type="ARBA" id="ARBA00005417"/>
    </source>
</evidence>
<feature type="domain" description="ABC transporter" evidence="5">
    <location>
        <begin position="3"/>
        <end position="228"/>
    </location>
</feature>
<dbReference type="InterPro" id="IPR050095">
    <property type="entry name" value="ECF_ABC_transporter_ATP-bd"/>
</dbReference>
<keyword evidence="2" id="KW-0813">Transport</keyword>
<dbReference type="InterPro" id="IPR017871">
    <property type="entry name" value="ABC_transporter-like_CS"/>
</dbReference>
<dbReference type="PANTHER" id="PTHR43553">
    <property type="entry name" value="HEAVY METAL TRANSPORTER"/>
    <property type="match status" value="1"/>
</dbReference>
<accession>A0A7C4VUW8</accession>
<evidence type="ECO:0000256" key="4">
    <source>
        <dbReference type="ARBA" id="ARBA00022840"/>
    </source>
</evidence>
<dbReference type="SMART" id="SM00382">
    <property type="entry name" value="AAA"/>
    <property type="match status" value="1"/>
</dbReference>
<organism evidence="6">
    <name type="scientific">Fervidobacterium thailandense</name>
    <dbReference type="NCBI Taxonomy" id="1008305"/>
    <lineage>
        <taxon>Bacteria</taxon>
        <taxon>Thermotogati</taxon>
        <taxon>Thermotogota</taxon>
        <taxon>Thermotogae</taxon>
        <taxon>Thermotogales</taxon>
        <taxon>Fervidobacteriaceae</taxon>
        <taxon>Fervidobacterium</taxon>
    </lineage>
</organism>
<dbReference type="GO" id="GO:0043190">
    <property type="term" value="C:ATP-binding cassette (ABC) transporter complex"/>
    <property type="evidence" value="ECO:0007669"/>
    <property type="project" value="TreeGrafter"/>
</dbReference>
<name>A0A7C4VUW8_9BACT</name>
<evidence type="ECO:0000313" key="6">
    <source>
        <dbReference type="EMBL" id="HGU41207.1"/>
    </source>
</evidence>
<dbReference type="GO" id="GO:0016887">
    <property type="term" value="F:ATP hydrolysis activity"/>
    <property type="evidence" value="ECO:0007669"/>
    <property type="project" value="InterPro"/>
</dbReference>
<dbReference type="CDD" id="cd03225">
    <property type="entry name" value="ABC_cobalt_CbiO_domain1"/>
    <property type="match status" value="1"/>
</dbReference>
<keyword evidence="4 6" id="KW-0067">ATP-binding</keyword>
<dbReference type="InterPro" id="IPR003593">
    <property type="entry name" value="AAA+_ATPase"/>
</dbReference>
<dbReference type="Pfam" id="PF00005">
    <property type="entry name" value="ABC_tran"/>
    <property type="match status" value="1"/>
</dbReference>
<dbReference type="Gene3D" id="3.40.50.300">
    <property type="entry name" value="P-loop containing nucleotide triphosphate hydrolases"/>
    <property type="match status" value="1"/>
</dbReference>
<comment type="caution">
    <text evidence="6">The sequence shown here is derived from an EMBL/GenBank/DDBJ whole genome shotgun (WGS) entry which is preliminary data.</text>
</comment>
<keyword evidence="3" id="KW-0547">Nucleotide-binding</keyword>
<dbReference type="EMBL" id="DSZY01000039">
    <property type="protein sequence ID" value="HGU41207.1"/>
    <property type="molecule type" value="Genomic_DNA"/>
</dbReference>
<dbReference type="PANTHER" id="PTHR43553:SF24">
    <property type="entry name" value="ENERGY-COUPLING FACTOR TRANSPORTER ATP-BINDING PROTEIN ECFA1"/>
    <property type="match status" value="1"/>
</dbReference>
<dbReference type="SUPFAM" id="SSF52540">
    <property type="entry name" value="P-loop containing nucleoside triphosphate hydrolases"/>
    <property type="match status" value="1"/>
</dbReference>
<evidence type="ECO:0000256" key="3">
    <source>
        <dbReference type="ARBA" id="ARBA00022741"/>
    </source>
</evidence>
<evidence type="ECO:0000256" key="2">
    <source>
        <dbReference type="ARBA" id="ARBA00022448"/>
    </source>
</evidence>
<dbReference type="InterPro" id="IPR003439">
    <property type="entry name" value="ABC_transporter-like_ATP-bd"/>
</dbReference>
<dbReference type="GO" id="GO:0042626">
    <property type="term" value="F:ATPase-coupled transmembrane transporter activity"/>
    <property type="evidence" value="ECO:0007669"/>
    <property type="project" value="TreeGrafter"/>
</dbReference>
<comment type="similarity">
    <text evidence="1">Belongs to the ABC transporter superfamily.</text>
</comment>
<dbReference type="AlphaFoldDB" id="A0A7C4VUW8"/>
<dbReference type="InterPro" id="IPR027417">
    <property type="entry name" value="P-loop_NTPase"/>
</dbReference>
<protein>
    <submittedName>
        <fullName evidence="6">ABC transporter ATP-binding protein</fullName>
    </submittedName>
</protein>
<dbReference type="InterPro" id="IPR015856">
    <property type="entry name" value="ABC_transpr_CbiO/EcfA_su"/>
</dbReference>
<evidence type="ECO:0000259" key="5">
    <source>
        <dbReference type="PROSITE" id="PS50893"/>
    </source>
</evidence>
<dbReference type="PROSITE" id="PS00211">
    <property type="entry name" value="ABC_TRANSPORTER_1"/>
    <property type="match status" value="1"/>
</dbReference>
<dbReference type="GO" id="GO:0005524">
    <property type="term" value="F:ATP binding"/>
    <property type="evidence" value="ECO:0007669"/>
    <property type="project" value="UniProtKB-KW"/>
</dbReference>